<dbReference type="InterPro" id="IPR052354">
    <property type="entry name" value="Cell_Wall_Dynamics_Protein"/>
</dbReference>
<feature type="domain" description="SH3b" evidence="2">
    <location>
        <begin position="30"/>
        <end position="92"/>
    </location>
</feature>
<feature type="domain" description="SH3b" evidence="2">
    <location>
        <begin position="357"/>
        <end position="419"/>
    </location>
</feature>
<dbReference type="PANTHER" id="PTHR34408:SF2">
    <property type="entry name" value="CELL WALL-BINDING PROTEIN YWSB"/>
    <property type="match status" value="1"/>
</dbReference>
<evidence type="ECO:0000256" key="1">
    <source>
        <dbReference type="SAM" id="SignalP"/>
    </source>
</evidence>
<dbReference type="Pfam" id="PF01832">
    <property type="entry name" value="Glucosaminidase"/>
    <property type="match status" value="1"/>
</dbReference>
<dbReference type="Pfam" id="PF13457">
    <property type="entry name" value="GW"/>
    <property type="match status" value="1"/>
</dbReference>
<dbReference type="InterPro" id="IPR025987">
    <property type="entry name" value="GW_dom"/>
</dbReference>
<organism evidence="3 4">
    <name type="scientific">Bacillus wiedmannii</name>
    <dbReference type="NCBI Taxonomy" id="1890302"/>
    <lineage>
        <taxon>Bacteria</taxon>
        <taxon>Bacillati</taxon>
        <taxon>Bacillota</taxon>
        <taxon>Bacilli</taxon>
        <taxon>Bacillales</taxon>
        <taxon>Bacillaceae</taxon>
        <taxon>Bacillus</taxon>
        <taxon>Bacillus cereus group</taxon>
    </lineage>
</organism>
<feature type="domain" description="SH3b" evidence="2">
    <location>
        <begin position="669"/>
        <end position="731"/>
    </location>
</feature>
<dbReference type="RefSeq" id="WP_098973272.1">
    <property type="nucleotide sequence ID" value="NZ_NUUI01000002.1"/>
</dbReference>
<proteinExistence type="predicted"/>
<feature type="domain" description="SH3b" evidence="2">
    <location>
        <begin position="279"/>
        <end position="341"/>
    </location>
</feature>
<dbReference type="SMART" id="SM00287">
    <property type="entry name" value="SH3b"/>
    <property type="match status" value="10"/>
</dbReference>
<dbReference type="AlphaFoldDB" id="A0ABD6TUV2"/>
<feature type="domain" description="SH3b" evidence="2">
    <location>
        <begin position="194"/>
        <end position="256"/>
    </location>
</feature>
<dbReference type="Gene3D" id="1.10.530.10">
    <property type="match status" value="1"/>
</dbReference>
<evidence type="ECO:0000259" key="2">
    <source>
        <dbReference type="PROSITE" id="PS51781"/>
    </source>
</evidence>
<feature type="domain" description="SH3b" evidence="2">
    <location>
        <begin position="747"/>
        <end position="809"/>
    </location>
</feature>
<accession>A0ABD6TUV2</accession>
<dbReference type="PROSITE" id="PS51781">
    <property type="entry name" value="SH3B"/>
    <property type="match status" value="10"/>
</dbReference>
<feature type="chain" id="PRO_5044848281" evidence="1">
    <location>
        <begin position="28"/>
        <end position="1206"/>
    </location>
</feature>
<dbReference type="Gene3D" id="2.30.30.40">
    <property type="entry name" value="SH3 Domains"/>
    <property type="match status" value="10"/>
</dbReference>
<dbReference type="PANTHER" id="PTHR34408">
    <property type="entry name" value="FAMILY PROTEIN, PUTATIVE-RELATED"/>
    <property type="match status" value="1"/>
</dbReference>
<feature type="signal peptide" evidence="1">
    <location>
        <begin position="1"/>
        <end position="27"/>
    </location>
</feature>
<dbReference type="InterPro" id="IPR003646">
    <property type="entry name" value="SH3-like_bac-type"/>
</dbReference>
<feature type="domain" description="SH3b" evidence="2">
    <location>
        <begin position="435"/>
        <end position="497"/>
    </location>
</feature>
<feature type="domain" description="SH3b" evidence="2">
    <location>
        <begin position="110"/>
        <end position="172"/>
    </location>
</feature>
<feature type="domain" description="SH3b" evidence="2">
    <location>
        <begin position="591"/>
        <end position="653"/>
    </location>
</feature>
<name>A0ABD6TUV2_9BACI</name>
<comment type="caution">
    <text evidence="3">The sequence shown here is derived from an EMBL/GenBank/DDBJ whole genome shotgun (WGS) entry which is preliminary data.</text>
</comment>
<protein>
    <submittedName>
        <fullName evidence="3">Mannosyl-glycoprotein endo-beta-N-acetylglucosamidase</fullName>
    </submittedName>
</protein>
<sequence length="1206" mass="130343">MKQTTKQIITGTFLATATSFISTHAFAESDNLATVNATNLNIREQPTTQGKVIGTVKKGTNVQVLSKEKEWAKISHDGKEGYVTLQFLGFSNGNPNVEQKQQLTINNGQKEEGIVTATRLNVRNSPALGSSMIGYVQKNEKVTVLGKANGWAKIEYKGKEGYVSLEFLKFGDAIQTPDTSGQKQLQPTIKNGAQEVGTINATSLRVRSAANTSSSVLGNLKNGEKVTVLGKANGWAKISYQGKEGYVSLEFVKIDGNTEEIKKPEQPKTSDATIKNGTQEVGTINATSLRVRSAANTSSSVLGNLKNGEKVTVLGKANGWAKISYQGKEGYVSLEFVKLEAGKQEEKPAENITNGTQEVGTINATSLRVRSAANTSSTILGTLKNGEKVTVLGKANGWAKISYQGKEGYVSLEFVKLEAGKQEEKPAENITNGTREVGTINATSLRVRSAANTSSSVLGNLKNGEKVTVLGKANGWAKISYQGKEGYVSLEFVKLEAGKQEEKPGENITNGTQEVGTINATSLRVRSAANTSSSVLGNLKNGEKVTVLGKANGWAKISYQGKEGYVSLEFVKLEAGKQEEKPAENITNGTQEVGTINATSLRVRSAANTSSSILGNLKNGEKVTVLGKANGWAKISYQGKEGYVSLEFVKLEAGKQEEKPAEDITNGTQEVGTINATSLRVRSAANTSSTILGTLKNGEKVTVLGKANGWAKINYQGKEGYVSLEFITIGKDSIDPTNPTNPGQVIEERAVVNASLLNVRKGPSTGAAAVGHLKNGETVTIIGKENGWAKIRFNGGEGYVSLQFLKVKQGSSSYEIVTSSQKVQKPNEAEATQIMQNMKEDAYIKSDGKVVNMKQGFVRANGVINIYDITTGKKLTYVKGGADLKFVKAVDDRIHVQIDGMTGYVNINDVTLHPTMTGEKTSYYATKNGKLYHYVYNPENGKHATYQIGNAPKHLKEGERYEAFDKKQIGGQDSYQYFEYMPLRATSTYTGDEIDNFLRKSNAKSPLIGLGKYFVSAAEKYKMNAGYLVSHAILESGWGTSRIAQDKKNLFGFRAVDSDPYNGATGFKTWEEGIDFCAAYIDKHYLNPSGNTYNGGNLGDKAQGMNVMYASDENWGQQIASLMYRIDAMNGSKDLNKYRLGTLTAGSPIFKSMAEGQTGMTSRNIMVAIKKTVNTPQGSYYEIVSDNKEYNSVYVKAGSVNLVNSY</sequence>
<dbReference type="InterPro" id="IPR002901">
    <property type="entry name" value="MGlyc_endo_b_GlcNAc-like_dom"/>
</dbReference>
<dbReference type="SMART" id="SM00047">
    <property type="entry name" value="LYZ2"/>
    <property type="match status" value="1"/>
</dbReference>
<feature type="domain" description="SH3b" evidence="2">
    <location>
        <begin position="513"/>
        <end position="575"/>
    </location>
</feature>
<dbReference type="EMBL" id="NUUI01000002">
    <property type="protein sequence ID" value="PHG24989.1"/>
    <property type="molecule type" value="Genomic_DNA"/>
</dbReference>
<evidence type="ECO:0000313" key="3">
    <source>
        <dbReference type="EMBL" id="PHG24989.1"/>
    </source>
</evidence>
<gene>
    <name evidence="3" type="ORF">COI74_01045</name>
</gene>
<evidence type="ECO:0000313" key="4">
    <source>
        <dbReference type="Proteomes" id="UP000225062"/>
    </source>
</evidence>
<dbReference type="Pfam" id="PF08239">
    <property type="entry name" value="SH3_3"/>
    <property type="match status" value="10"/>
</dbReference>
<keyword evidence="1" id="KW-0732">Signal</keyword>
<dbReference type="Proteomes" id="UP000225062">
    <property type="component" value="Unassembled WGS sequence"/>
</dbReference>
<reference evidence="3 4" key="1">
    <citation type="submission" date="2017-09" db="EMBL/GenBank/DDBJ databases">
        <title>Large-scale bioinformatics analysis of Bacillus genomes uncovers conserved roles of natural products in bacterial physiology.</title>
        <authorList>
            <consortium name="Agbiome Team Llc"/>
            <person name="Bleich R.M."/>
            <person name="Grubbs K.J."/>
            <person name="Santa Maria K.C."/>
            <person name="Allen S.E."/>
            <person name="Farag S."/>
            <person name="Shank E.A."/>
            <person name="Bowers A."/>
        </authorList>
    </citation>
    <scope>NUCLEOTIDE SEQUENCE [LARGE SCALE GENOMIC DNA]</scope>
    <source>
        <strain evidence="3 4">AFS032503</strain>
    </source>
</reference>